<accession>A0AA41Z157</accession>
<feature type="transmembrane region" description="Helical" evidence="1">
    <location>
        <begin position="12"/>
        <end position="33"/>
    </location>
</feature>
<feature type="transmembrane region" description="Helical" evidence="1">
    <location>
        <begin position="336"/>
        <end position="358"/>
    </location>
</feature>
<feature type="transmembrane region" description="Helical" evidence="1">
    <location>
        <begin position="165"/>
        <end position="182"/>
    </location>
</feature>
<gene>
    <name evidence="2" type="ORF">M8523_11300</name>
</gene>
<evidence type="ECO:0000313" key="3">
    <source>
        <dbReference type="Proteomes" id="UP001165667"/>
    </source>
</evidence>
<dbReference type="Pfam" id="PF10129">
    <property type="entry name" value="OpgC_C"/>
    <property type="match status" value="1"/>
</dbReference>
<evidence type="ECO:0000256" key="1">
    <source>
        <dbReference type="SAM" id="Phobius"/>
    </source>
</evidence>
<evidence type="ECO:0000313" key="2">
    <source>
        <dbReference type="EMBL" id="MCW6508603.1"/>
    </source>
</evidence>
<organism evidence="2 3">
    <name type="scientific">Lichenifustis flavocetrariae</name>
    <dbReference type="NCBI Taxonomy" id="2949735"/>
    <lineage>
        <taxon>Bacteria</taxon>
        <taxon>Pseudomonadati</taxon>
        <taxon>Pseudomonadota</taxon>
        <taxon>Alphaproteobacteria</taxon>
        <taxon>Hyphomicrobiales</taxon>
        <taxon>Lichenihabitantaceae</taxon>
        <taxon>Lichenifustis</taxon>
    </lineage>
</organism>
<keyword evidence="1" id="KW-0812">Transmembrane</keyword>
<dbReference type="InterPro" id="IPR014550">
    <property type="entry name" value="UCP028704_OpgC"/>
</dbReference>
<reference evidence="2" key="1">
    <citation type="submission" date="2022-05" db="EMBL/GenBank/DDBJ databases">
        <authorList>
            <person name="Pankratov T."/>
        </authorList>
    </citation>
    <scope>NUCLEOTIDE SEQUENCE</scope>
    <source>
        <strain evidence="2">BP6-180914</strain>
    </source>
</reference>
<dbReference type="RefSeq" id="WP_282584971.1">
    <property type="nucleotide sequence ID" value="NZ_JAMOIM010000006.1"/>
</dbReference>
<feature type="transmembrane region" description="Helical" evidence="1">
    <location>
        <begin position="124"/>
        <end position="153"/>
    </location>
</feature>
<sequence>MSRPGRRDSIDFWRGLVLSFIFINHIPGNLFEILTPKNYGFSDSAEAFVFLSGVSLAFAYANRFADGRAAQVIQSLSWRVGKLYGIHIFLSIAAIAIFATGATLGQDDGLMNVHGRELFADDPWAALAGLLSLGHQLGYFNILPLYIVLIALLTVQLSIARIAGPWPMLAAAFALYAAARLFGWNIPTWPMRGTWFFNPLTWQFLMATGLASVILLRGVARPANPPLLVAAALVLFGGALSVTDGLSLLPGLQDWTRGWADLDKTSLGLGRLVHFAALAYLLYGLGVAAWFKKWPIYAPLCLLGRNSLTVFAILSLLAGVGQVFTTILGHTAALDMLLIGSGLAILLGAAWLSEAWSLPEAFDRARLRVGHR</sequence>
<keyword evidence="1" id="KW-0472">Membrane</keyword>
<feature type="transmembrane region" description="Helical" evidence="1">
    <location>
        <begin position="303"/>
        <end position="324"/>
    </location>
</feature>
<dbReference type="PANTHER" id="PTHR38592">
    <property type="entry name" value="BLL4819 PROTEIN"/>
    <property type="match status" value="1"/>
</dbReference>
<feature type="transmembrane region" description="Helical" evidence="1">
    <location>
        <begin position="83"/>
        <end position="104"/>
    </location>
</feature>
<keyword evidence="3" id="KW-1185">Reference proteome</keyword>
<feature type="transmembrane region" description="Helical" evidence="1">
    <location>
        <begin position="45"/>
        <end position="62"/>
    </location>
</feature>
<dbReference type="EMBL" id="JAMOIM010000006">
    <property type="protein sequence ID" value="MCW6508603.1"/>
    <property type="molecule type" value="Genomic_DNA"/>
</dbReference>
<dbReference type="PANTHER" id="PTHR38592:SF3">
    <property type="entry name" value="BLL4819 PROTEIN"/>
    <property type="match status" value="1"/>
</dbReference>
<dbReference type="Proteomes" id="UP001165667">
    <property type="component" value="Unassembled WGS sequence"/>
</dbReference>
<name>A0AA41Z157_9HYPH</name>
<feature type="transmembrane region" description="Helical" evidence="1">
    <location>
        <begin position="227"/>
        <end position="252"/>
    </location>
</feature>
<dbReference type="AlphaFoldDB" id="A0AA41Z157"/>
<proteinExistence type="predicted"/>
<feature type="transmembrane region" description="Helical" evidence="1">
    <location>
        <begin position="272"/>
        <end position="291"/>
    </location>
</feature>
<protein>
    <submittedName>
        <fullName evidence="2">OpgC domain-containing protein</fullName>
    </submittedName>
</protein>
<comment type="caution">
    <text evidence="2">The sequence shown here is derived from an EMBL/GenBank/DDBJ whole genome shotgun (WGS) entry which is preliminary data.</text>
</comment>
<dbReference type="PIRSF" id="PIRSF028704">
    <property type="entry name" value="UPC028704"/>
    <property type="match status" value="1"/>
</dbReference>
<keyword evidence="1" id="KW-1133">Transmembrane helix</keyword>
<feature type="transmembrane region" description="Helical" evidence="1">
    <location>
        <begin position="202"/>
        <end position="220"/>
    </location>
</feature>